<evidence type="ECO:0000256" key="1">
    <source>
        <dbReference type="SAM" id="Phobius"/>
    </source>
</evidence>
<dbReference type="InterPro" id="IPR016181">
    <property type="entry name" value="Acyl_CoA_acyltransferase"/>
</dbReference>
<feature type="transmembrane region" description="Helical" evidence="1">
    <location>
        <begin position="122"/>
        <end position="142"/>
    </location>
</feature>
<accession>A0A832H1R2</accession>
<dbReference type="Pfam" id="PF13508">
    <property type="entry name" value="Acetyltransf_7"/>
    <property type="match status" value="1"/>
</dbReference>
<feature type="transmembrane region" description="Helical" evidence="1">
    <location>
        <begin position="44"/>
        <end position="65"/>
    </location>
</feature>
<dbReference type="PROSITE" id="PS51186">
    <property type="entry name" value="GNAT"/>
    <property type="match status" value="1"/>
</dbReference>
<keyword evidence="3" id="KW-0808">Transferase</keyword>
<sequence>MADFCDSLPPTCIVRPARQTDRWVLQQLVLGLIWSEALGFDLRIVAYRIGKIGLLSAVVGLNAWLLRELRPPALQSVVLATMLYAALWAIASILILLFYVLLIPTEPLFNWSMYWVVEHNQRPVACAALSHFGDFCVLYHVVVEKQWRRRSLATCLIRQFMKDVQQPIYLVCKPKLIDFYARLGFMSVSWKHLSKPLKTHFKDFEIDRKISHTRWEIMGSSQADTLSHLAQ</sequence>
<keyword evidence="1" id="KW-0472">Membrane</keyword>
<proteinExistence type="predicted"/>
<keyword evidence="1" id="KW-0812">Transmembrane</keyword>
<dbReference type="CDD" id="cd04301">
    <property type="entry name" value="NAT_SF"/>
    <property type="match status" value="1"/>
</dbReference>
<organism evidence="3">
    <name type="scientific">Oscillatoriales cyanobacterium SpSt-402</name>
    <dbReference type="NCBI Taxonomy" id="2282168"/>
    <lineage>
        <taxon>Bacteria</taxon>
        <taxon>Bacillati</taxon>
        <taxon>Cyanobacteriota</taxon>
        <taxon>Cyanophyceae</taxon>
        <taxon>Oscillatoriophycideae</taxon>
        <taxon>Oscillatoriales</taxon>
    </lineage>
</organism>
<dbReference type="AlphaFoldDB" id="A0A832H1R2"/>
<dbReference type="GO" id="GO:0016747">
    <property type="term" value="F:acyltransferase activity, transferring groups other than amino-acyl groups"/>
    <property type="evidence" value="ECO:0007669"/>
    <property type="project" value="InterPro"/>
</dbReference>
<dbReference type="SUPFAM" id="SSF55729">
    <property type="entry name" value="Acyl-CoA N-acyltransferases (Nat)"/>
    <property type="match status" value="1"/>
</dbReference>
<protein>
    <submittedName>
        <fullName evidence="3">N-acetyltransferase</fullName>
    </submittedName>
</protein>
<keyword evidence="1" id="KW-1133">Transmembrane helix</keyword>
<evidence type="ECO:0000313" key="3">
    <source>
        <dbReference type="EMBL" id="HGW93158.1"/>
    </source>
</evidence>
<feature type="domain" description="N-acetyltransferase" evidence="2">
    <location>
        <begin position="67"/>
        <end position="211"/>
    </location>
</feature>
<dbReference type="EMBL" id="DSRD01000170">
    <property type="protein sequence ID" value="HGW93158.1"/>
    <property type="molecule type" value="Genomic_DNA"/>
</dbReference>
<dbReference type="InterPro" id="IPR000182">
    <property type="entry name" value="GNAT_dom"/>
</dbReference>
<gene>
    <name evidence="3" type="ORF">ENR47_02565</name>
</gene>
<feature type="transmembrane region" description="Helical" evidence="1">
    <location>
        <begin position="77"/>
        <end position="102"/>
    </location>
</feature>
<reference evidence="3" key="1">
    <citation type="journal article" date="2020" name="mSystems">
        <title>Genome- and Community-Level Interaction Insights into Carbon Utilization and Element Cycling Functions of Hydrothermarchaeota in Hydrothermal Sediment.</title>
        <authorList>
            <person name="Zhou Z."/>
            <person name="Liu Y."/>
            <person name="Xu W."/>
            <person name="Pan J."/>
            <person name="Luo Z.H."/>
            <person name="Li M."/>
        </authorList>
    </citation>
    <scope>NUCLEOTIDE SEQUENCE [LARGE SCALE GENOMIC DNA]</scope>
    <source>
        <strain evidence="3">SpSt-402</strain>
    </source>
</reference>
<comment type="caution">
    <text evidence="3">The sequence shown here is derived from an EMBL/GenBank/DDBJ whole genome shotgun (WGS) entry which is preliminary data.</text>
</comment>
<name>A0A832H1R2_9CYAN</name>
<evidence type="ECO:0000259" key="2">
    <source>
        <dbReference type="PROSITE" id="PS51186"/>
    </source>
</evidence>
<dbReference type="Gene3D" id="3.40.630.30">
    <property type="match status" value="1"/>
</dbReference>